<dbReference type="Pfam" id="PF00069">
    <property type="entry name" value="Pkinase"/>
    <property type="match status" value="1"/>
</dbReference>
<sequence>MSKDAGSVVKLTARQFEDAPGTEGKGAGGKGEETGETARLETALIGERGDSNKKQRREGRQKQAGDGEGKGNEGGDAEMEDQKENGRTENTGRGPAKKRKMGEKEQTREEGREEGRGGERESALLENPPRPPDTRTFLSTVEEGEPADVLKLLDAGADPNARDKDGKCYTALHIAAKRNEPSSEIIKMLVKAGALVEAKARNGNTALHLATWMGHPRTVEALLEAGADVRAIGKGGGTALHVAALQGHPLTVEALLEAGADLNVIDDAGWSVLHSAVGRHPLLPSPEIVKMLVDAGADVTAVEENGFTSLHTASENEQPSPEVVRLLVEAGTDVNAKNKKGSTALHVAARQGHPSTVESLLEAGADAKALTDAGWSVLHHAAKRDPPSLDIVKMLVEAGADVKAKTQKGKSAEELAASHAEIARYLHFVEKSLDDDSSLAQIAVHFRSCLLRVRSASSCSSSRGSQGDKGLGGLPECAWGEMGRILRLIASPGEEQTSASPGAPPVPATRAIDAAAAVIPSSPCPPINEGSSAVESVKAALRRAEEFYAFQRALREKVEKGNSDYLKPDSSEGAAPPIHPIPAEETAERDVKRLEAHESLEPSLLSGTAAFQALVAYGRSNDCESMDAIARRLNRACDCISRIVGVDLRATDPAAALTFLSCKQLCKQTLSLAEGWVSGRKAAVKEVRTKTEAVRQQFAQSLLGDSSFLPEAKTCSDLEAAEKAQTELYDKMRCLEDVHTSGETGKQVVGGIVNMCLEVVRRLKELGGLGELLESAKKEKRQIAQGVSLCVEREKEGTLLARPLLTLTELLKKHKQEKKEEETLELKARLATLQEEEEEAQRLQTELQQLRENSKRKDLPASIARERARLLSLASLHFPELLWEGGTFLPLVRLDVQEVVRAEAPSMLEKGVLVQGRSCRRDFTNETVISEPSPQSGRFARVTSCFDLQGREWVLKRYEIGGGTGERQSLTSATAASRHFYRQAAMLQELHHPHLVQVTAVWQEGIFGFVQMPRYPGGDLAAWMDARPAEGGRDPSESLRLAEDLLSALSFLHQRGKVHCDVKPKTSF</sequence>
<feature type="coiled-coil region" evidence="4">
    <location>
        <begin position="804"/>
        <end position="857"/>
    </location>
</feature>
<dbReference type="PANTHER" id="PTHR24173">
    <property type="entry name" value="ANKYRIN REPEAT CONTAINING"/>
    <property type="match status" value="1"/>
</dbReference>
<evidence type="ECO:0000256" key="5">
    <source>
        <dbReference type="SAM" id="MobiDB-lite"/>
    </source>
</evidence>
<evidence type="ECO:0000256" key="1">
    <source>
        <dbReference type="ARBA" id="ARBA00022737"/>
    </source>
</evidence>
<dbReference type="Pfam" id="PF12796">
    <property type="entry name" value="Ank_2"/>
    <property type="match status" value="2"/>
</dbReference>
<dbReference type="InterPro" id="IPR002110">
    <property type="entry name" value="Ankyrin_rpt"/>
</dbReference>
<keyword evidence="4" id="KW-0175">Coiled coil</keyword>
<feature type="compositionally biased region" description="Basic and acidic residues" evidence="5">
    <location>
        <begin position="102"/>
        <end position="123"/>
    </location>
</feature>
<dbReference type="InterPro" id="IPR036770">
    <property type="entry name" value="Ankyrin_rpt-contain_sf"/>
</dbReference>
<feature type="repeat" description="ANK" evidence="3">
    <location>
        <begin position="305"/>
        <end position="339"/>
    </location>
</feature>
<evidence type="ECO:0000256" key="3">
    <source>
        <dbReference type="PROSITE-ProRule" id="PRU00023"/>
    </source>
</evidence>
<dbReference type="SUPFAM" id="SSF56112">
    <property type="entry name" value="Protein kinase-like (PK-like)"/>
    <property type="match status" value="1"/>
</dbReference>
<dbReference type="InterPro" id="IPR011009">
    <property type="entry name" value="Kinase-like_dom_sf"/>
</dbReference>
<name>A0A0G4HPD8_9ALVE</name>
<evidence type="ECO:0000256" key="2">
    <source>
        <dbReference type="ARBA" id="ARBA00023043"/>
    </source>
</evidence>
<feature type="domain" description="Protein kinase" evidence="6">
    <location>
        <begin position="928"/>
        <end position="1068"/>
    </location>
</feature>
<feature type="repeat" description="ANK" evidence="3">
    <location>
        <begin position="167"/>
        <end position="201"/>
    </location>
</feature>
<dbReference type="PRINTS" id="PR01415">
    <property type="entry name" value="ANKYRIN"/>
</dbReference>
<feature type="repeat" description="ANK" evidence="3">
    <location>
        <begin position="268"/>
        <end position="304"/>
    </location>
</feature>
<feature type="repeat" description="ANK" evidence="3">
    <location>
        <begin position="235"/>
        <end position="267"/>
    </location>
</feature>
<feature type="repeat" description="ANK" evidence="3">
    <location>
        <begin position="373"/>
        <end position="407"/>
    </location>
</feature>
<dbReference type="Pfam" id="PF13637">
    <property type="entry name" value="Ank_4"/>
    <property type="match status" value="1"/>
</dbReference>
<keyword evidence="1" id="KW-0677">Repeat</keyword>
<dbReference type="VEuPathDB" id="CryptoDB:Cvel_7788"/>
<feature type="region of interest" description="Disordered" evidence="5">
    <location>
        <begin position="1"/>
        <end position="137"/>
    </location>
</feature>
<evidence type="ECO:0000313" key="7">
    <source>
        <dbReference type="EMBL" id="CEM46150.1"/>
    </source>
</evidence>
<proteinExistence type="predicted"/>
<feature type="compositionally biased region" description="Low complexity" evidence="5">
    <location>
        <begin position="572"/>
        <end position="583"/>
    </location>
</feature>
<dbReference type="AlphaFoldDB" id="A0A0G4HPD8"/>
<dbReference type="Gene3D" id="1.25.40.20">
    <property type="entry name" value="Ankyrin repeat-containing domain"/>
    <property type="match status" value="3"/>
</dbReference>
<evidence type="ECO:0000259" key="6">
    <source>
        <dbReference type="PROSITE" id="PS50011"/>
    </source>
</evidence>
<feature type="compositionally biased region" description="Basic and acidic residues" evidence="5">
    <location>
        <begin position="30"/>
        <end position="39"/>
    </location>
</feature>
<dbReference type="GO" id="GO:0005524">
    <property type="term" value="F:ATP binding"/>
    <property type="evidence" value="ECO:0007669"/>
    <property type="project" value="InterPro"/>
</dbReference>
<dbReference type="PROSITE" id="PS50011">
    <property type="entry name" value="PROTEIN_KINASE_DOM"/>
    <property type="match status" value="1"/>
</dbReference>
<dbReference type="PROSITE" id="PS50297">
    <property type="entry name" value="ANK_REP_REGION"/>
    <property type="match status" value="6"/>
</dbReference>
<dbReference type="PhylomeDB" id="A0A0G4HPD8"/>
<dbReference type="SMART" id="SM00248">
    <property type="entry name" value="ANK"/>
    <property type="match status" value="7"/>
</dbReference>
<dbReference type="SUPFAM" id="SSF48403">
    <property type="entry name" value="Ankyrin repeat"/>
    <property type="match status" value="1"/>
</dbReference>
<evidence type="ECO:0000256" key="4">
    <source>
        <dbReference type="SAM" id="Coils"/>
    </source>
</evidence>
<reference evidence="7" key="1">
    <citation type="submission" date="2014-11" db="EMBL/GenBank/DDBJ databases">
        <authorList>
            <person name="Otto D Thomas"/>
            <person name="Naeem Raeece"/>
        </authorList>
    </citation>
    <scope>NUCLEOTIDE SEQUENCE</scope>
</reference>
<feature type="compositionally biased region" description="Basic and acidic residues" evidence="5">
    <location>
        <begin position="561"/>
        <end position="570"/>
    </location>
</feature>
<feature type="repeat" description="ANK" evidence="3">
    <location>
        <begin position="340"/>
        <end position="372"/>
    </location>
</feature>
<feature type="compositionally biased region" description="Basic and acidic residues" evidence="5">
    <location>
        <begin position="47"/>
        <end position="73"/>
    </location>
</feature>
<gene>
    <name evidence="7" type="ORF">Cvel_7788</name>
</gene>
<dbReference type="InterPro" id="IPR000719">
    <property type="entry name" value="Prot_kinase_dom"/>
</dbReference>
<dbReference type="GO" id="GO:0004672">
    <property type="term" value="F:protein kinase activity"/>
    <property type="evidence" value="ECO:0007669"/>
    <property type="project" value="InterPro"/>
</dbReference>
<dbReference type="PANTHER" id="PTHR24173:SF74">
    <property type="entry name" value="ANKYRIN REPEAT DOMAIN-CONTAINING PROTEIN 16"/>
    <property type="match status" value="1"/>
</dbReference>
<feature type="region of interest" description="Disordered" evidence="5">
    <location>
        <begin position="561"/>
        <end position="583"/>
    </location>
</feature>
<feature type="repeat" description="ANK" evidence="3">
    <location>
        <begin position="202"/>
        <end position="234"/>
    </location>
</feature>
<organism evidence="7">
    <name type="scientific">Chromera velia CCMP2878</name>
    <dbReference type="NCBI Taxonomy" id="1169474"/>
    <lineage>
        <taxon>Eukaryota</taxon>
        <taxon>Sar</taxon>
        <taxon>Alveolata</taxon>
        <taxon>Colpodellida</taxon>
        <taxon>Chromeraceae</taxon>
        <taxon>Chromera</taxon>
    </lineage>
</organism>
<dbReference type="Pfam" id="PF00023">
    <property type="entry name" value="Ank"/>
    <property type="match status" value="1"/>
</dbReference>
<protein>
    <recommendedName>
        <fullName evidence="6">Protein kinase domain-containing protein</fullName>
    </recommendedName>
</protein>
<keyword evidence="2 3" id="KW-0040">ANK repeat</keyword>
<accession>A0A0G4HPD8</accession>
<dbReference type="EMBL" id="CDMZ01003381">
    <property type="protein sequence ID" value="CEM46150.1"/>
    <property type="molecule type" value="Genomic_DNA"/>
</dbReference>
<dbReference type="PROSITE" id="PS50088">
    <property type="entry name" value="ANK_REPEAT"/>
    <property type="match status" value="7"/>
</dbReference>
<dbReference type="Gene3D" id="1.10.510.10">
    <property type="entry name" value="Transferase(Phosphotransferase) domain 1"/>
    <property type="match status" value="1"/>
</dbReference>